<keyword evidence="3" id="KW-1185">Reference proteome</keyword>
<dbReference type="Proteomes" id="UP000077628">
    <property type="component" value="Unassembled WGS sequence"/>
</dbReference>
<comment type="caution">
    <text evidence="2">The sequence shown here is derived from an EMBL/GenBank/DDBJ whole genome shotgun (WGS) entry which is preliminary data.</text>
</comment>
<keyword evidence="1" id="KW-1133">Transmembrane helix</keyword>
<feature type="transmembrane region" description="Helical" evidence="1">
    <location>
        <begin position="41"/>
        <end position="67"/>
    </location>
</feature>
<dbReference type="AlphaFoldDB" id="A0A177NTX6"/>
<reference evidence="3" key="1">
    <citation type="submission" date="2016-03" db="EMBL/GenBank/DDBJ databases">
        <authorList>
            <person name="Heylen K."/>
            <person name="De Vos P."/>
            <person name="Vekeman B."/>
        </authorList>
    </citation>
    <scope>NUCLEOTIDE SEQUENCE [LARGE SCALE GENOMIC DNA]</scope>
    <source>
        <strain evidence="3">R-45383</strain>
    </source>
</reference>
<keyword evidence="1" id="KW-0812">Transmembrane</keyword>
<evidence type="ECO:0000313" key="2">
    <source>
        <dbReference type="EMBL" id="OAI21014.1"/>
    </source>
</evidence>
<proteinExistence type="predicted"/>
<sequence length="106" mass="11692">MFKIYKRTIHIGTSENPQGRLEYKVEESSGSGLPKMVTVPAMIAGAIVGTLVFSVLFVILLIPLGIVGYKGWRLMKSAQQENFRQGQGDIISTEYSVISDSEPDKK</sequence>
<organism evidence="2 3">
    <name type="scientific">Methylomonas koyamae</name>
    <dbReference type="NCBI Taxonomy" id="702114"/>
    <lineage>
        <taxon>Bacteria</taxon>
        <taxon>Pseudomonadati</taxon>
        <taxon>Pseudomonadota</taxon>
        <taxon>Gammaproteobacteria</taxon>
        <taxon>Methylococcales</taxon>
        <taxon>Methylococcaceae</taxon>
        <taxon>Methylomonas</taxon>
    </lineage>
</organism>
<dbReference type="STRING" id="702114.A1355_00075"/>
<keyword evidence="1" id="KW-0472">Membrane</keyword>
<dbReference type="OrthoDB" id="5570140at2"/>
<protein>
    <submittedName>
        <fullName evidence="2">Uncharacterized protein</fullName>
    </submittedName>
</protein>
<accession>A0A177NTX6</accession>
<dbReference type="RefSeq" id="WP_064027165.1">
    <property type="nucleotide sequence ID" value="NZ_LUUK01000112.1"/>
</dbReference>
<name>A0A177NTX6_9GAMM</name>
<dbReference type="EMBL" id="LUUK01000112">
    <property type="protein sequence ID" value="OAI21014.1"/>
    <property type="molecule type" value="Genomic_DNA"/>
</dbReference>
<gene>
    <name evidence="2" type="ORF">A1355_00075</name>
</gene>
<evidence type="ECO:0000313" key="3">
    <source>
        <dbReference type="Proteomes" id="UP000077628"/>
    </source>
</evidence>
<evidence type="ECO:0000256" key="1">
    <source>
        <dbReference type="SAM" id="Phobius"/>
    </source>
</evidence>